<name>A0A1X1RJH2_MYCFA</name>
<accession>A0A1X1RJH2</accession>
<proteinExistence type="predicted"/>
<sequence>MAPKLSYLIDVIGLDVADVAAAAGGWLFDRVMDGWTATVLVSGEVDERALRIIGAQAQRVDALPGLTTRRPEALAVSAAVLRAVPQVREHVAQLLEIGDTEVRVWGGQTADGRPLRHRLSTAARAFKAQALLAAGGGGRITDSEDFHRVLAAGAGRLEVVS</sequence>
<organism evidence="1 2">
    <name type="scientific">Mycolicibacterium fallax</name>
    <name type="common">Mycobacterium fallax</name>
    <dbReference type="NCBI Taxonomy" id="1793"/>
    <lineage>
        <taxon>Bacteria</taxon>
        <taxon>Bacillati</taxon>
        <taxon>Actinomycetota</taxon>
        <taxon>Actinomycetes</taxon>
        <taxon>Mycobacteriales</taxon>
        <taxon>Mycobacteriaceae</taxon>
        <taxon>Mycolicibacterium</taxon>
    </lineage>
</organism>
<dbReference type="RefSeq" id="WP_085093121.1">
    <property type="nucleotide sequence ID" value="NZ_AP022603.1"/>
</dbReference>
<dbReference type="EMBL" id="LQOJ01000018">
    <property type="protein sequence ID" value="ORV07773.1"/>
    <property type="molecule type" value="Genomic_DNA"/>
</dbReference>
<evidence type="ECO:0000313" key="1">
    <source>
        <dbReference type="EMBL" id="ORV07773.1"/>
    </source>
</evidence>
<protein>
    <submittedName>
        <fullName evidence="1">Uncharacterized protein</fullName>
    </submittedName>
</protein>
<dbReference type="AlphaFoldDB" id="A0A1X1RJH2"/>
<keyword evidence="2" id="KW-1185">Reference proteome</keyword>
<reference evidence="1 2" key="1">
    <citation type="submission" date="2016-01" db="EMBL/GenBank/DDBJ databases">
        <title>The new phylogeny of the genus Mycobacterium.</title>
        <authorList>
            <person name="Tarcisio F."/>
            <person name="Conor M."/>
            <person name="Antonella G."/>
            <person name="Elisabetta G."/>
            <person name="Giulia F.S."/>
            <person name="Sara T."/>
            <person name="Anna F."/>
            <person name="Clotilde B."/>
            <person name="Roberto B."/>
            <person name="Veronica D.S."/>
            <person name="Fabio R."/>
            <person name="Monica P."/>
            <person name="Olivier J."/>
            <person name="Enrico T."/>
            <person name="Nicola S."/>
        </authorList>
    </citation>
    <scope>NUCLEOTIDE SEQUENCE [LARGE SCALE GENOMIC DNA]</scope>
    <source>
        <strain evidence="1 2">DSM 44179</strain>
    </source>
</reference>
<dbReference type="Proteomes" id="UP000193484">
    <property type="component" value="Unassembled WGS sequence"/>
</dbReference>
<evidence type="ECO:0000313" key="2">
    <source>
        <dbReference type="Proteomes" id="UP000193484"/>
    </source>
</evidence>
<comment type="caution">
    <text evidence="1">The sequence shown here is derived from an EMBL/GenBank/DDBJ whole genome shotgun (WGS) entry which is preliminary data.</text>
</comment>
<gene>
    <name evidence="1" type="ORF">AWC04_03565</name>
</gene>
<dbReference type="STRING" id="1793.AWC04_03565"/>